<protein>
    <recommendedName>
        <fullName evidence="2">UTP--glucose-1-phosphate uridylyltransferase</fullName>
        <ecNumber evidence="2">2.7.7.9</ecNumber>
    </recommendedName>
</protein>
<dbReference type="Proteomes" id="UP001165060">
    <property type="component" value="Unassembled WGS sequence"/>
</dbReference>
<evidence type="ECO:0000256" key="3">
    <source>
        <dbReference type="ARBA" id="ARBA00022679"/>
    </source>
</evidence>
<dbReference type="SUPFAM" id="SSF53448">
    <property type="entry name" value="Nucleotide-diphospho-sugar transferases"/>
    <property type="match status" value="1"/>
</dbReference>
<accession>A0ABQ6N5K1</accession>
<evidence type="ECO:0000313" key="6">
    <source>
        <dbReference type="Proteomes" id="UP001165060"/>
    </source>
</evidence>
<name>A0ABQ6N5K1_9STRA</name>
<organism evidence="5 6">
    <name type="scientific">Tetraparma gracilis</name>
    <dbReference type="NCBI Taxonomy" id="2962635"/>
    <lineage>
        <taxon>Eukaryota</taxon>
        <taxon>Sar</taxon>
        <taxon>Stramenopiles</taxon>
        <taxon>Ochrophyta</taxon>
        <taxon>Bolidophyceae</taxon>
        <taxon>Parmales</taxon>
        <taxon>Triparmaceae</taxon>
        <taxon>Tetraparma</taxon>
    </lineage>
</organism>
<evidence type="ECO:0000256" key="4">
    <source>
        <dbReference type="ARBA" id="ARBA00022695"/>
    </source>
</evidence>
<dbReference type="Gene3D" id="3.90.550.10">
    <property type="entry name" value="Spore Coat Polysaccharide Biosynthesis Protein SpsA, Chain A"/>
    <property type="match status" value="1"/>
</dbReference>
<keyword evidence="4" id="KW-0548">Nucleotidyltransferase</keyword>
<dbReference type="EC" id="2.7.7.9" evidence="2"/>
<evidence type="ECO:0000313" key="5">
    <source>
        <dbReference type="EMBL" id="GMI40493.1"/>
    </source>
</evidence>
<keyword evidence="6" id="KW-1185">Reference proteome</keyword>
<sequence length="181" mass="18864">MSFAPVSDKMTAAGVSPSCISAFSSTFSALTAGSTGTVPESTISPAPALLNLADLSIAPRAALLDETVVLKLNGGLGTGMGLDKAKSLLPVKGSDTFLSLAAKQVRHLRKSTGRDVKFMLMNSFSTSEDTMSYLSAHYPDLVEGTEMLQNKVPKLDAATFLPATCAGNPENEWCPPGHGDL</sequence>
<dbReference type="InterPro" id="IPR029044">
    <property type="entry name" value="Nucleotide-diphossugar_trans"/>
</dbReference>
<comment type="caution">
    <text evidence="5">The sequence shown here is derived from an EMBL/GenBank/DDBJ whole genome shotgun (WGS) entry which is preliminary data.</text>
</comment>
<dbReference type="InterPro" id="IPR016267">
    <property type="entry name" value="UDPGP_trans"/>
</dbReference>
<proteinExistence type="inferred from homology"/>
<evidence type="ECO:0000256" key="1">
    <source>
        <dbReference type="ARBA" id="ARBA00010401"/>
    </source>
</evidence>
<keyword evidence="3" id="KW-0808">Transferase</keyword>
<dbReference type="Pfam" id="PF01704">
    <property type="entry name" value="UDPGP"/>
    <property type="match status" value="1"/>
</dbReference>
<evidence type="ECO:0000256" key="2">
    <source>
        <dbReference type="ARBA" id="ARBA00012415"/>
    </source>
</evidence>
<dbReference type="EMBL" id="BRYB01000939">
    <property type="protein sequence ID" value="GMI40493.1"/>
    <property type="molecule type" value="Genomic_DNA"/>
</dbReference>
<dbReference type="InterPro" id="IPR002618">
    <property type="entry name" value="UDPGP_fam"/>
</dbReference>
<comment type="similarity">
    <text evidence="1">Belongs to the UDPGP type 1 family.</text>
</comment>
<reference evidence="5 6" key="1">
    <citation type="journal article" date="2023" name="Commun. Biol.">
        <title>Genome analysis of Parmales, the sister group of diatoms, reveals the evolutionary specialization of diatoms from phago-mixotrophs to photoautotrophs.</title>
        <authorList>
            <person name="Ban H."/>
            <person name="Sato S."/>
            <person name="Yoshikawa S."/>
            <person name="Yamada K."/>
            <person name="Nakamura Y."/>
            <person name="Ichinomiya M."/>
            <person name="Sato N."/>
            <person name="Blanc-Mathieu R."/>
            <person name="Endo H."/>
            <person name="Kuwata A."/>
            <person name="Ogata H."/>
        </authorList>
    </citation>
    <scope>NUCLEOTIDE SEQUENCE [LARGE SCALE GENOMIC DNA]</scope>
</reference>
<dbReference type="PANTHER" id="PTHR43511">
    <property type="match status" value="1"/>
</dbReference>
<gene>
    <name evidence="5" type="ORF">TeGR_g11577</name>
</gene>